<accession>A0A2S9XC89</accession>
<evidence type="ECO:0008006" key="3">
    <source>
        <dbReference type="Google" id="ProtNLM"/>
    </source>
</evidence>
<reference evidence="1 2" key="1">
    <citation type="submission" date="2018-03" db="EMBL/GenBank/DDBJ databases">
        <title>Draft Genome Sequences of the Obligatory Marine Myxobacteria Enhygromyxa salina SWB005.</title>
        <authorList>
            <person name="Poehlein A."/>
            <person name="Moghaddam J.A."/>
            <person name="Harms H."/>
            <person name="Alanjari M."/>
            <person name="Koenig G.M."/>
            <person name="Daniel R."/>
            <person name="Schaeberle T.F."/>
        </authorList>
    </citation>
    <scope>NUCLEOTIDE SEQUENCE [LARGE SCALE GENOMIC DNA]</scope>
    <source>
        <strain evidence="1 2">SWB005</strain>
    </source>
</reference>
<proteinExistence type="predicted"/>
<dbReference type="Proteomes" id="UP000237968">
    <property type="component" value="Unassembled WGS sequence"/>
</dbReference>
<dbReference type="OrthoDB" id="9881236at2"/>
<comment type="caution">
    <text evidence="1">The sequence shown here is derived from an EMBL/GenBank/DDBJ whole genome shotgun (WGS) entry which is preliminary data.</text>
</comment>
<gene>
    <name evidence="1" type="ORF">ENSA5_64860</name>
</gene>
<dbReference type="EMBL" id="PVNK01000281">
    <property type="protein sequence ID" value="PRP90472.1"/>
    <property type="molecule type" value="Genomic_DNA"/>
</dbReference>
<evidence type="ECO:0000313" key="2">
    <source>
        <dbReference type="Proteomes" id="UP000237968"/>
    </source>
</evidence>
<dbReference type="AlphaFoldDB" id="A0A2S9XC89"/>
<sequence>MRKLTKRSPVPLVLLLGLGGCGYDVTGPAAAEFDELCGQNEPVKLLNLDPDRTLDHVTSRELGERLLLMLGYEDAESRELWSVGRCGEDPVLVSDSLHGWPRSYEPWPEILFYCDEADDLLWTLDPTGVHPPSPVFETRACFAKVTPAGLVTILGDGDTGPLVLQPWPEDPFTQAAEQVVLLDEVKAAALPFPHTQPDAHEVLDTVDNEVFAVTAADELVVLNLDDLVPTVLAQDVREFDVSQSEGGRWLVWQDIEVTKVGMYSGDSQWPEGPVYLLDRMSGEISQLDDTAMAYTLTSYMGAVEAGLLYYRVGAINDESAGRWVRLDTLEQYASPSTTASPYLVIDESRLLLSSVFFRPPFTVVDVSTGEHNTIFSDQMVRLRATTDSLIILRESGGELVKIDFEGNTRTLAKGVHELYQISEDEHVITPFAVGADGIGSLVIVEPETLDERYIDDDVLSKSSMIYETDDGLLVSYAVISSDPERHGIWLAKPGD</sequence>
<keyword evidence="2" id="KW-1185">Reference proteome</keyword>
<dbReference type="PROSITE" id="PS51257">
    <property type="entry name" value="PROKAR_LIPOPROTEIN"/>
    <property type="match status" value="1"/>
</dbReference>
<organism evidence="1 2">
    <name type="scientific">Enhygromyxa salina</name>
    <dbReference type="NCBI Taxonomy" id="215803"/>
    <lineage>
        <taxon>Bacteria</taxon>
        <taxon>Pseudomonadati</taxon>
        <taxon>Myxococcota</taxon>
        <taxon>Polyangia</taxon>
        <taxon>Nannocystales</taxon>
        <taxon>Nannocystaceae</taxon>
        <taxon>Enhygromyxa</taxon>
    </lineage>
</organism>
<evidence type="ECO:0000313" key="1">
    <source>
        <dbReference type="EMBL" id="PRP90472.1"/>
    </source>
</evidence>
<name>A0A2S9XC89_9BACT</name>
<protein>
    <recommendedName>
        <fullName evidence="3">Lipoprotein</fullName>
    </recommendedName>
</protein>